<dbReference type="EMBL" id="AP024431">
    <property type="protein sequence ID" value="BCS03319.1"/>
    <property type="molecule type" value="Genomic_DNA"/>
</dbReference>
<evidence type="ECO:0000256" key="4">
    <source>
        <dbReference type="ARBA" id="ARBA00023163"/>
    </source>
</evidence>
<reference evidence="8" key="3">
    <citation type="submission" date="2021-01" db="EMBL/GenBank/DDBJ databases">
        <authorList>
            <consortium name="Aspergillus luchuensis mut. kawachii IFO 4304 genome sequencing consortium"/>
            <person name="Kazuki M."/>
            <person name="Futagami T."/>
        </authorList>
    </citation>
    <scope>NUCLEOTIDE SEQUENCE</scope>
    <source>
        <strain evidence="8">IFO 4308</strain>
    </source>
</reference>
<evidence type="ECO:0000256" key="5">
    <source>
        <dbReference type="ARBA" id="ARBA00023242"/>
    </source>
</evidence>
<feature type="domain" description="Zn(2)-C6 fungal-type" evidence="7">
    <location>
        <begin position="34"/>
        <end position="64"/>
    </location>
</feature>
<evidence type="ECO:0000256" key="2">
    <source>
        <dbReference type="ARBA" id="ARBA00023015"/>
    </source>
</evidence>
<dbReference type="Proteomes" id="UP000075230">
    <property type="component" value="Unassembled WGS sequence"/>
</dbReference>
<dbReference type="GO" id="GO:0000981">
    <property type="term" value="F:DNA-binding transcription factor activity, RNA polymerase II-specific"/>
    <property type="evidence" value="ECO:0007669"/>
    <property type="project" value="InterPro"/>
</dbReference>
<dbReference type="InterPro" id="IPR051711">
    <property type="entry name" value="Stress_Response_Reg"/>
</dbReference>
<evidence type="ECO:0000256" key="1">
    <source>
        <dbReference type="ARBA" id="ARBA00004123"/>
    </source>
</evidence>
<proteinExistence type="predicted"/>
<dbReference type="Pfam" id="PF00172">
    <property type="entry name" value="Zn_clus"/>
    <property type="match status" value="1"/>
</dbReference>
<feature type="region of interest" description="Disordered" evidence="6">
    <location>
        <begin position="222"/>
        <end position="242"/>
    </location>
</feature>
<dbReference type="Proteomes" id="UP000661280">
    <property type="component" value="Chromosome 7"/>
</dbReference>
<gene>
    <name evidence="8" type="ORF">AKAW2_70197S</name>
    <name evidence="9" type="ORF">RIB2604_01803750</name>
</gene>
<feature type="compositionally biased region" description="Basic and acidic residues" evidence="6">
    <location>
        <begin position="123"/>
        <end position="136"/>
    </location>
</feature>
<evidence type="ECO:0000256" key="3">
    <source>
        <dbReference type="ARBA" id="ARBA00023125"/>
    </source>
</evidence>
<dbReference type="Gene3D" id="4.10.240.10">
    <property type="entry name" value="Zn(2)-C6 fungal-type DNA-binding domain"/>
    <property type="match status" value="1"/>
</dbReference>
<dbReference type="PROSITE" id="PS50048">
    <property type="entry name" value="ZN2_CY6_FUNGAL_2"/>
    <property type="match status" value="1"/>
</dbReference>
<sequence>MFGTLVSTQSESEPFISHVIRPPFESDRELKHLACLACRTKKLKCTGERTGCQRCLDRGLPCEYQEANSHRGRRPRGASLNNNKNNEEVEDSTDQSSASAAPKNSDGSRRASQSSEAAKAHIRYREDKEQDGRRSEGPGNLNGGTPHATSDLGEDGLDPELLTSMHGPATELGAEVQLSDIPMTPDDDLSSLLPDFGHTDFASNDVNQDLLFLSQLAASSTPELVNPSYPPNPSPAMPRLSSSMSRPGIPGMSQLASSPSIANLHMPSCTCLQSTLTLYESIRAVQWRAQCGASAGVSREMAHLILKACKLALNQCHRLIGCSSCKREPLFVMLLCSVCDQCLTCFEIFHDSHQRRLRSRSMTSSSNGSSFINASDARSEMDQLGEIVQLANLPFGDVPVLLDDEDDINMTCGLLATRVASMVHLLRLLGPIIDACGWRTHHDTFSGLQKRCQGLAYTLQTKSKAR</sequence>
<reference evidence="8" key="4">
    <citation type="submission" date="2021-02" db="EMBL/GenBank/DDBJ databases">
        <title>Aspergillus luchuensis mut. kawachii IFO 4304 genome sequence.</title>
        <authorList>
            <person name="Mori K."/>
            <person name="Kadooka C."/>
            <person name="Goto M."/>
            <person name="Futagami T."/>
        </authorList>
    </citation>
    <scope>NUCLEOTIDE SEQUENCE</scope>
    <source>
        <strain evidence="8">IFO 4308</strain>
    </source>
</reference>
<dbReference type="CDD" id="cd00067">
    <property type="entry name" value="GAL4"/>
    <property type="match status" value="1"/>
</dbReference>
<keyword evidence="4" id="KW-0804">Transcription</keyword>
<keyword evidence="5" id="KW-0539">Nucleus</keyword>
<dbReference type="VEuPathDB" id="FungiDB:ASPFODRAFT_134107"/>
<dbReference type="InterPro" id="IPR036864">
    <property type="entry name" value="Zn2-C6_fun-type_DNA-bd_sf"/>
</dbReference>
<dbReference type="GO" id="GO:0008270">
    <property type="term" value="F:zinc ion binding"/>
    <property type="evidence" value="ECO:0007669"/>
    <property type="project" value="InterPro"/>
</dbReference>
<keyword evidence="3" id="KW-0238">DNA-binding</keyword>
<dbReference type="AlphaFoldDB" id="A0A146FF65"/>
<evidence type="ECO:0000313" key="10">
    <source>
        <dbReference type="Proteomes" id="UP000075230"/>
    </source>
</evidence>
<dbReference type="GO" id="GO:0045944">
    <property type="term" value="P:positive regulation of transcription by RNA polymerase II"/>
    <property type="evidence" value="ECO:0007669"/>
    <property type="project" value="TreeGrafter"/>
</dbReference>
<organism evidence="9 10">
    <name type="scientific">Aspergillus kawachii</name>
    <name type="common">White koji mold</name>
    <name type="synonym">Aspergillus awamori var. kawachi</name>
    <dbReference type="NCBI Taxonomy" id="1069201"/>
    <lineage>
        <taxon>Eukaryota</taxon>
        <taxon>Fungi</taxon>
        <taxon>Dikarya</taxon>
        <taxon>Ascomycota</taxon>
        <taxon>Pezizomycotina</taxon>
        <taxon>Eurotiomycetes</taxon>
        <taxon>Eurotiomycetidae</taxon>
        <taxon>Eurotiales</taxon>
        <taxon>Aspergillaceae</taxon>
        <taxon>Aspergillus</taxon>
        <taxon>Aspergillus subgen. Circumdati</taxon>
    </lineage>
</organism>
<comment type="subcellular location">
    <subcellularLocation>
        <location evidence="1">Nucleus</location>
    </subcellularLocation>
</comment>
<evidence type="ECO:0000256" key="6">
    <source>
        <dbReference type="SAM" id="MobiDB-lite"/>
    </source>
</evidence>
<dbReference type="GeneID" id="64964640"/>
<keyword evidence="11" id="KW-1185">Reference proteome</keyword>
<evidence type="ECO:0000259" key="7">
    <source>
        <dbReference type="PROSITE" id="PS50048"/>
    </source>
</evidence>
<reference evidence="10" key="2">
    <citation type="submission" date="2016-02" db="EMBL/GenBank/DDBJ databases">
        <title>Genome sequencing of Aspergillus luchuensis NBRC 4314.</title>
        <authorList>
            <person name="Yamada O."/>
        </authorList>
    </citation>
    <scope>NUCLEOTIDE SEQUENCE [LARGE SCALE GENOMIC DNA]</scope>
    <source>
        <strain evidence="10">RIB 2604</strain>
    </source>
</reference>
<evidence type="ECO:0000313" key="9">
    <source>
        <dbReference type="EMBL" id="GAT24545.1"/>
    </source>
</evidence>
<keyword evidence="2" id="KW-0805">Transcription regulation</keyword>
<dbReference type="RefSeq" id="XP_041547081.1">
    <property type="nucleotide sequence ID" value="XM_041682751.1"/>
</dbReference>
<dbReference type="InterPro" id="IPR001138">
    <property type="entry name" value="Zn2Cys6_DnaBD"/>
</dbReference>
<dbReference type="SMART" id="SM00066">
    <property type="entry name" value="GAL4"/>
    <property type="match status" value="1"/>
</dbReference>
<dbReference type="SUPFAM" id="SSF57701">
    <property type="entry name" value="Zn2/Cys6 DNA-binding domain"/>
    <property type="match status" value="1"/>
</dbReference>
<accession>A0A146FF65</accession>
<dbReference type="PANTHER" id="PTHR47540">
    <property type="entry name" value="THIAMINE REPRESSIBLE GENES REGULATORY PROTEIN THI5"/>
    <property type="match status" value="1"/>
</dbReference>
<dbReference type="OrthoDB" id="2740448at2759"/>
<dbReference type="EMBL" id="BCWF01000018">
    <property type="protein sequence ID" value="GAT24545.1"/>
    <property type="molecule type" value="Genomic_DNA"/>
</dbReference>
<dbReference type="KEGG" id="aluc:AKAW2_70197S"/>
<dbReference type="PROSITE" id="PS00463">
    <property type="entry name" value="ZN2_CY6_FUNGAL_1"/>
    <property type="match status" value="1"/>
</dbReference>
<evidence type="ECO:0000313" key="11">
    <source>
        <dbReference type="Proteomes" id="UP000661280"/>
    </source>
</evidence>
<evidence type="ECO:0000313" key="8">
    <source>
        <dbReference type="EMBL" id="BCS03319.1"/>
    </source>
</evidence>
<reference evidence="9 10" key="1">
    <citation type="journal article" date="2016" name="DNA Res.">
        <title>Genome sequence of Aspergillus luchuensis NBRC 4314.</title>
        <authorList>
            <person name="Yamada O."/>
            <person name="Machida M."/>
            <person name="Hosoyama A."/>
            <person name="Goto M."/>
            <person name="Takahashi T."/>
            <person name="Futagami T."/>
            <person name="Yamagata Y."/>
            <person name="Takeuchi M."/>
            <person name="Kobayashi T."/>
            <person name="Koike H."/>
            <person name="Abe K."/>
            <person name="Asai K."/>
            <person name="Arita M."/>
            <person name="Fujita N."/>
            <person name="Fukuda K."/>
            <person name="Higa K."/>
            <person name="Horikawa H."/>
            <person name="Ishikawa T."/>
            <person name="Jinno K."/>
            <person name="Kato Y."/>
            <person name="Kirimura K."/>
            <person name="Mizutani O."/>
            <person name="Nakasone K."/>
            <person name="Sano M."/>
            <person name="Shiraishi Y."/>
            <person name="Tsukahara M."/>
            <person name="Gomi K."/>
        </authorList>
    </citation>
    <scope>NUCLEOTIDE SEQUENCE [LARGE SCALE GENOMIC DNA]</scope>
    <source>
        <strain evidence="9 10">RIB 2604</strain>
    </source>
</reference>
<name>A0A146FF65_ASPKA</name>
<dbReference type="GO" id="GO:0005634">
    <property type="term" value="C:nucleus"/>
    <property type="evidence" value="ECO:0007669"/>
    <property type="project" value="UniProtKB-SubCell"/>
</dbReference>
<dbReference type="GO" id="GO:0043565">
    <property type="term" value="F:sequence-specific DNA binding"/>
    <property type="evidence" value="ECO:0007669"/>
    <property type="project" value="TreeGrafter"/>
</dbReference>
<feature type="region of interest" description="Disordered" evidence="6">
    <location>
        <begin position="66"/>
        <end position="165"/>
    </location>
</feature>
<protein>
    <recommendedName>
        <fullName evidence="7">Zn(2)-C6 fungal-type domain-containing protein</fullName>
    </recommendedName>
</protein>
<dbReference type="PANTHER" id="PTHR47540:SF2">
    <property type="entry name" value="ZN(II)2CYS6 TRANSCRIPTION FACTOR (EUROFUNG)"/>
    <property type="match status" value="1"/>
</dbReference>